<evidence type="ECO:0000256" key="1">
    <source>
        <dbReference type="SAM" id="SignalP"/>
    </source>
</evidence>
<protein>
    <submittedName>
        <fullName evidence="3">Lytic transglycosylase domain-containing protein</fullName>
    </submittedName>
</protein>
<sequence>MIKGELSMQTKSWRLGLLLLSLPALAQADCFKKVGNAFGISPALLEAIAWKESRFNLSAVNTANANRTEDVCMMQVNSVHFGRLKQLGVTREGLLHDPCTCIATGAWVLHSLFRQHGRSWDTVGMYNTGPSEKRRQLRQRYADEVHKIYNTLQKQQPRREQDLFASNETIQQ</sequence>
<organism evidence="3 4">
    <name type="scientific">Cedecea davisae</name>
    <dbReference type="NCBI Taxonomy" id="158484"/>
    <lineage>
        <taxon>Bacteria</taxon>
        <taxon>Pseudomonadati</taxon>
        <taxon>Pseudomonadota</taxon>
        <taxon>Gammaproteobacteria</taxon>
        <taxon>Enterobacterales</taxon>
        <taxon>Enterobacteriaceae</taxon>
        <taxon>Cedecea</taxon>
    </lineage>
</organism>
<evidence type="ECO:0000259" key="2">
    <source>
        <dbReference type="Pfam" id="PF01464"/>
    </source>
</evidence>
<feature type="domain" description="Transglycosylase SLT" evidence="2">
    <location>
        <begin position="29"/>
        <end position="144"/>
    </location>
</feature>
<keyword evidence="1" id="KW-0732">Signal</keyword>
<gene>
    <name evidence="3" type="ORF">KC222_20025</name>
</gene>
<dbReference type="CDD" id="cd13400">
    <property type="entry name" value="LT_IagB-like"/>
    <property type="match status" value="1"/>
</dbReference>
<dbReference type="InterPro" id="IPR008258">
    <property type="entry name" value="Transglycosylase_SLT_dom_1"/>
</dbReference>
<evidence type="ECO:0000313" key="3">
    <source>
        <dbReference type="EMBL" id="MBU4684293.1"/>
    </source>
</evidence>
<feature type="signal peptide" evidence="1">
    <location>
        <begin position="1"/>
        <end position="26"/>
    </location>
</feature>
<name>A0ABS6DM48_9ENTR</name>
<dbReference type="EMBL" id="JAGRYU010000035">
    <property type="protein sequence ID" value="MBU4684293.1"/>
    <property type="molecule type" value="Genomic_DNA"/>
</dbReference>
<evidence type="ECO:0000313" key="4">
    <source>
        <dbReference type="Proteomes" id="UP000686327"/>
    </source>
</evidence>
<comment type="caution">
    <text evidence="3">The sequence shown here is derived from an EMBL/GenBank/DDBJ whole genome shotgun (WGS) entry which is preliminary data.</text>
</comment>
<dbReference type="Pfam" id="PF01464">
    <property type="entry name" value="SLT"/>
    <property type="match status" value="1"/>
</dbReference>
<reference evidence="4" key="2">
    <citation type="submission" date="2023-07" db="EMBL/GenBank/DDBJ databases">
        <title>Cedecea davisae an AmpC producer and its therapeutic implications.</title>
        <authorList>
            <person name="Notter J."/>
        </authorList>
    </citation>
    <scope>NUCLEOTIDE SEQUENCE [LARGE SCALE GENOMIC DNA]</scope>
    <source>
        <strain evidence="4">1</strain>
    </source>
</reference>
<proteinExistence type="predicted"/>
<reference evidence="3 4" key="1">
    <citation type="submission" date="2021-04" db="EMBL/GenBank/DDBJ databases">
        <authorList>
            <person name="Seiffert S.N."/>
        </authorList>
    </citation>
    <scope>NUCLEOTIDE SEQUENCE [LARGE SCALE GENOMIC DNA]</scope>
    <source>
        <strain evidence="3 4">1</strain>
    </source>
</reference>
<feature type="chain" id="PRO_5047094672" evidence="1">
    <location>
        <begin position="27"/>
        <end position="172"/>
    </location>
</feature>
<accession>A0ABS6DM48</accession>
<dbReference type="Proteomes" id="UP000686327">
    <property type="component" value="Unassembled WGS sequence"/>
</dbReference>
<keyword evidence="4" id="KW-1185">Reference proteome</keyword>